<proteinExistence type="predicted"/>
<sequence>MIEEIVGEAANSRPTGEEQALPTVGMVRSPFSFPFDFSSSDRRGRGTRTKSEAFKERKPLVQVTY</sequence>
<evidence type="ECO:0000256" key="1">
    <source>
        <dbReference type="SAM" id="MobiDB-lite"/>
    </source>
</evidence>
<protein>
    <submittedName>
        <fullName evidence="2">Uncharacterized protein</fullName>
    </submittedName>
</protein>
<dbReference type="EMBL" id="LKAM01000013">
    <property type="protein sequence ID" value="KUM46180.1"/>
    <property type="molecule type" value="Genomic_DNA"/>
</dbReference>
<reference evidence="2" key="1">
    <citation type="journal article" date="2015" name="Genome Biol. Evol.">
        <title>Organellar Genomes of White Spruce (Picea glauca): Assembly and Annotation.</title>
        <authorList>
            <person name="Jackman S.D."/>
            <person name="Warren R.L."/>
            <person name="Gibb E.A."/>
            <person name="Vandervalk B.P."/>
            <person name="Mohamadi H."/>
            <person name="Chu J."/>
            <person name="Raymond A."/>
            <person name="Pleasance S."/>
            <person name="Coope R."/>
            <person name="Wildung M.R."/>
            <person name="Ritland C.E."/>
            <person name="Bousquet J."/>
            <person name="Jones S.J."/>
            <person name="Bohlmann J."/>
            <person name="Birol I."/>
        </authorList>
    </citation>
    <scope>NUCLEOTIDE SEQUENCE [LARGE SCALE GENOMIC DNA]</scope>
    <source>
        <tissue evidence="2">Flushing bud</tissue>
    </source>
</reference>
<keyword evidence="2" id="KW-0496">Mitochondrion</keyword>
<dbReference type="AlphaFoldDB" id="A0A101LVN1"/>
<gene>
    <name evidence="2" type="ORF">ABT39_MTgene1986</name>
</gene>
<feature type="region of interest" description="Disordered" evidence="1">
    <location>
        <begin position="1"/>
        <end position="21"/>
    </location>
</feature>
<comment type="caution">
    <text evidence="2">The sequence shown here is derived from an EMBL/GenBank/DDBJ whole genome shotgun (WGS) entry which is preliminary data.</text>
</comment>
<geneLocation type="mitochondrion" evidence="2"/>
<organism evidence="2">
    <name type="scientific">Picea glauca</name>
    <name type="common">White spruce</name>
    <name type="synonym">Pinus glauca</name>
    <dbReference type="NCBI Taxonomy" id="3330"/>
    <lineage>
        <taxon>Eukaryota</taxon>
        <taxon>Viridiplantae</taxon>
        <taxon>Streptophyta</taxon>
        <taxon>Embryophyta</taxon>
        <taxon>Tracheophyta</taxon>
        <taxon>Spermatophyta</taxon>
        <taxon>Pinopsida</taxon>
        <taxon>Pinidae</taxon>
        <taxon>Conifers I</taxon>
        <taxon>Pinales</taxon>
        <taxon>Pinaceae</taxon>
        <taxon>Picea</taxon>
    </lineage>
</organism>
<evidence type="ECO:0000313" key="2">
    <source>
        <dbReference type="EMBL" id="KUM46180.1"/>
    </source>
</evidence>
<accession>A0A101LVN1</accession>
<name>A0A101LVN1_PICGL</name>